<sequence>MRTYARILGIAATAAAITALGSPAFAGGGPDSVEQEFGIESESGHAGNGGDGGESANALSCLINIPVVSPNSDQVCNPSSDGGEAGDSTATSGQHGED</sequence>
<dbReference type="EMBL" id="SMLA01000009">
    <property type="protein sequence ID" value="TDD90300.1"/>
    <property type="molecule type" value="Genomic_DNA"/>
</dbReference>
<evidence type="ECO:0000313" key="3">
    <source>
        <dbReference type="EMBL" id="TDD90300.1"/>
    </source>
</evidence>
<feature type="compositionally biased region" description="Polar residues" evidence="1">
    <location>
        <begin position="88"/>
        <end position="98"/>
    </location>
</feature>
<keyword evidence="2" id="KW-0732">Signal</keyword>
<comment type="caution">
    <text evidence="3">The sequence shown here is derived from an EMBL/GenBank/DDBJ whole genome shotgun (WGS) entry which is preliminary data.</text>
</comment>
<evidence type="ECO:0008006" key="5">
    <source>
        <dbReference type="Google" id="ProtNLM"/>
    </source>
</evidence>
<evidence type="ECO:0000313" key="4">
    <source>
        <dbReference type="Proteomes" id="UP000294723"/>
    </source>
</evidence>
<reference evidence="3 4" key="1">
    <citation type="submission" date="2019-03" db="EMBL/GenBank/DDBJ databases">
        <title>Draft genome sequences of novel Actinobacteria.</title>
        <authorList>
            <person name="Sahin N."/>
            <person name="Ay H."/>
            <person name="Saygin H."/>
        </authorList>
    </citation>
    <scope>NUCLEOTIDE SEQUENCE [LARGE SCALE GENOMIC DNA]</scope>
    <source>
        <strain evidence="3 4">5K548</strain>
    </source>
</reference>
<keyword evidence="4" id="KW-1185">Reference proteome</keyword>
<protein>
    <recommendedName>
        <fullName evidence="5">Small secreted domain</fullName>
    </recommendedName>
</protein>
<dbReference type="Proteomes" id="UP000294723">
    <property type="component" value="Unassembled WGS sequence"/>
</dbReference>
<proteinExistence type="predicted"/>
<dbReference type="AlphaFoldDB" id="A0A4R5BY25"/>
<name>A0A4R5BY25_9PSEU</name>
<feature type="region of interest" description="Disordered" evidence="1">
    <location>
        <begin position="23"/>
        <end position="55"/>
    </location>
</feature>
<accession>A0A4R5BY25</accession>
<evidence type="ECO:0000256" key="2">
    <source>
        <dbReference type="SAM" id="SignalP"/>
    </source>
</evidence>
<gene>
    <name evidence="3" type="ORF">E1202_08960</name>
</gene>
<feature type="signal peptide" evidence="2">
    <location>
        <begin position="1"/>
        <end position="26"/>
    </location>
</feature>
<evidence type="ECO:0000256" key="1">
    <source>
        <dbReference type="SAM" id="MobiDB-lite"/>
    </source>
</evidence>
<feature type="region of interest" description="Disordered" evidence="1">
    <location>
        <begin position="72"/>
        <end position="98"/>
    </location>
</feature>
<feature type="chain" id="PRO_5020180578" description="Small secreted domain" evidence="2">
    <location>
        <begin position="27"/>
        <end position="98"/>
    </location>
</feature>
<dbReference type="RefSeq" id="WP_132682132.1">
    <property type="nucleotide sequence ID" value="NZ_SMLA01000009.1"/>
</dbReference>
<organism evidence="3 4">
    <name type="scientific">Saccharopolyspora karakumensis</name>
    <dbReference type="NCBI Taxonomy" id="2530386"/>
    <lineage>
        <taxon>Bacteria</taxon>
        <taxon>Bacillati</taxon>
        <taxon>Actinomycetota</taxon>
        <taxon>Actinomycetes</taxon>
        <taxon>Pseudonocardiales</taxon>
        <taxon>Pseudonocardiaceae</taxon>
        <taxon>Saccharopolyspora</taxon>
    </lineage>
</organism>